<keyword evidence="3" id="KW-0067">ATP-binding</keyword>
<dbReference type="InterPro" id="IPR000644">
    <property type="entry name" value="CBS_dom"/>
</dbReference>
<dbReference type="NCBIfam" id="TIGR00229">
    <property type="entry name" value="sensory_box"/>
    <property type="match status" value="2"/>
</dbReference>
<dbReference type="PANTHER" id="PTHR32071:SF57">
    <property type="entry name" value="C4-DICARBOXYLATE TRANSPORT TRANSCRIPTIONAL REGULATORY PROTEIN DCTD"/>
    <property type="match status" value="1"/>
</dbReference>
<dbReference type="PANTHER" id="PTHR32071">
    <property type="entry name" value="TRANSCRIPTIONAL REGULATORY PROTEIN"/>
    <property type="match status" value="1"/>
</dbReference>
<dbReference type="PROSITE" id="PS50113">
    <property type="entry name" value="PAC"/>
    <property type="match status" value="1"/>
</dbReference>
<name>A4J5E8_DESRM</name>
<evidence type="ECO:0000256" key="7">
    <source>
        <dbReference type="PROSITE-ProRule" id="PRU00703"/>
    </source>
</evidence>
<dbReference type="SMART" id="SM00382">
    <property type="entry name" value="AAA"/>
    <property type="match status" value="1"/>
</dbReference>
<dbReference type="SMART" id="SM00091">
    <property type="entry name" value="PAS"/>
    <property type="match status" value="2"/>
</dbReference>
<dbReference type="Gene3D" id="1.10.8.60">
    <property type="match status" value="1"/>
</dbReference>
<dbReference type="Gene3D" id="3.30.450.20">
    <property type="entry name" value="PAS domain"/>
    <property type="match status" value="2"/>
</dbReference>
<evidence type="ECO:0000313" key="13">
    <source>
        <dbReference type="Proteomes" id="UP000001556"/>
    </source>
</evidence>
<evidence type="ECO:0000259" key="8">
    <source>
        <dbReference type="PROSITE" id="PS50045"/>
    </source>
</evidence>
<dbReference type="InterPro" id="IPR035965">
    <property type="entry name" value="PAS-like_dom_sf"/>
</dbReference>
<dbReference type="CDD" id="cd00130">
    <property type="entry name" value="PAS"/>
    <property type="match status" value="2"/>
</dbReference>
<evidence type="ECO:0000256" key="6">
    <source>
        <dbReference type="ARBA" id="ARBA00029500"/>
    </source>
</evidence>
<dbReference type="InterPro" id="IPR025662">
    <property type="entry name" value="Sigma_54_int_dom_ATP-bd_1"/>
</dbReference>
<organism evidence="12 13">
    <name type="scientific">Desulforamulus reducens (strain ATCC BAA-1160 / DSM 100696 / MI-1)</name>
    <name type="common">Desulfotomaculum reducens</name>
    <dbReference type="NCBI Taxonomy" id="349161"/>
    <lineage>
        <taxon>Bacteria</taxon>
        <taxon>Bacillati</taxon>
        <taxon>Bacillota</taxon>
        <taxon>Clostridia</taxon>
        <taxon>Eubacteriales</taxon>
        <taxon>Peptococcaceae</taxon>
        <taxon>Desulforamulus</taxon>
    </lineage>
</organism>
<dbReference type="InterPro" id="IPR058031">
    <property type="entry name" value="AAA_lid_NorR"/>
</dbReference>
<dbReference type="Pfam" id="PF18024">
    <property type="entry name" value="HTH_50"/>
    <property type="match status" value="1"/>
</dbReference>
<dbReference type="STRING" id="349161.Dred_1776"/>
<keyword evidence="13" id="KW-1185">Reference proteome</keyword>
<dbReference type="Pfam" id="PF00158">
    <property type="entry name" value="Sigma54_activat"/>
    <property type="match status" value="1"/>
</dbReference>
<dbReference type="SUPFAM" id="SSF52540">
    <property type="entry name" value="P-loop containing nucleoside triphosphate hydrolases"/>
    <property type="match status" value="1"/>
</dbReference>
<dbReference type="SUPFAM" id="SSF54631">
    <property type="entry name" value="CBS-domain pair"/>
    <property type="match status" value="1"/>
</dbReference>
<dbReference type="Proteomes" id="UP000001556">
    <property type="component" value="Chromosome"/>
</dbReference>
<evidence type="ECO:0000259" key="9">
    <source>
        <dbReference type="PROSITE" id="PS50112"/>
    </source>
</evidence>
<evidence type="ECO:0000256" key="5">
    <source>
        <dbReference type="ARBA" id="ARBA00023163"/>
    </source>
</evidence>
<dbReference type="Pfam" id="PF00989">
    <property type="entry name" value="PAS"/>
    <property type="match status" value="2"/>
</dbReference>
<proteinExistence type="predicted"/>
<keyword evidence="4" id="KW-0805">Transcription regulation</keyword>
<keyword evidence="2" id="KW-0058">Aromatic hydrocarbons catabolism</keyword>
<feature type="domain" description="Sigma-54 factor interaction" evidence="8">
    <location>
        <begin position="386"/>
        <end position="615"/>
    </location>
</feature>
<dbReference type="GO" id="GO:0005524">
    <property type="term" value="F:ATP binding"/>
    <property type="evidence" value="ECO:0007669"/>
    <property type="project" value="UniProtKB-KW"/>
</dbReference>
<evidence type="ECO:0000259" key="11">
    <source>
        <dbReference type="PROSITE" id="PS51371"/>
    </source>
</evidence>
<dbReference type="AlphaFoldDB" id="A4J5E8"/>
<gene>
    <name evidence="12" type="ordered locus">Dred_1776</name>
</gene>
<feature type="domain" description="CBS" evidence="11">
    <location>
        <begin position="10"/>
        <end position="66"/>
    </location>
</feature>
<keyword evidence="7" id="KW-0129">CBS domain</keyword>
<dbReference type="PROSITE" id="PS00688">
    <property type="entry name" value="SIGMA54_INTERACT_3"/>
    <property type="match status" value="1"/>
</dbReference>
<dbReference type="SMART" id="SM00116">
    <property type="entry name" value="CBS"/>
    <property type="match status" value="1"/>
</dbReference>
<dbReference type="InterPro" id="IPR000700">
    <property type="entry name" value="PAS-assoc_C"/>
</dbReference>
<keyword evidence="5" id="KW-0804">Transcription</keyword>
<reference evidence="12 13" key="1">
    <citation type="submission" date="2007-03" db="EMBL/GenBank/DDBJ databases">
        <title>Complete sequence of Desulfotomaculum reducens MI-1.</title>
        <authorList>
            <consortium name="US DOE Joint Genome Institute"/>
            <person name="Copeland A."/>
            <person name="Lucas S."/>
            <person name="Lapidus A."/>
            <person name="Barry K."/>
            <person name="Detter J.C."/>
            <person name="Glavina del Rio T."/>
            <person name="Hammon N."/>
            <person name="Israni S."/>
            <person name="Dalin E."/>
            <person name="Tice H."/>
            <person name="Pitluck S."/>
            <person name="Sims D."/>
            <person name="Brettin T."/>
            <person name="Bruce D."/>
            <person name="Han C."/>
            <person name="Tapia R."/>
            <person name="Schmutz J."/>
            <person name="Larimer F."/>
            <person name="Land M."/>
            <person name="Hauser L."/>
            <person name="Kyrpides N."/>
            <person name="Kim E."/>
            <person name="Tebo B.M."/>
            <person name="Richardson P."/>
        </authorList>
    </citation>
    <scope>NUCLEOTIDE SEQUENCE [LARGE SCALE GENOMIC DNA]</scope>
    <source>
        <strain evidence="12 13">MI-1</strain>
    </source>
</reference>
<dbReference type="CDD" id="cd00009">
    <property type="entry name" value="AAA"/>
    <property type="match status" value="1"/>
</dbReference>
<dbReference type="eggNOG" id="COG3829">
    <property type="taxonomic scope" value="Bacteria"/>
</dbReference>
<dbReference type="PROSITE" id="PS50112">
    <property type="entry name" value="PAS"/>
    <property type="match status" value="2"/>
</dbReference>
<sequence>MVEVKLRDIMTRKPIVLTPEQTVQEVAEIFLNHQVDGAPVIDSNGNIIGLFTKSQIFKLVSQGLSVQTTIATLIRRDVNNNSNDDVEEILMQESGRFPLTEGQAFADMKTRTNLLSAFNNFYQDVSCEFATIINSIHDLIVSVDEEGRIKVFNRSAEKFFGKTLQEVKGKKINELFPNIGLMDVIQSGKVEKIHKVLLNNQYFIINKFPVKMNDKITGAVAVFQQFSELESISGELKSVKELNQEFDAIIQSSFDGLFITDGNGITLRTNKAFERITGADASTLLGRHIEDLIDEGIVSESVTSLVLKQRETVTIMQKTQIGKITLATGNPVFDENGNVFRVVCNIRDITELNLLKQELEQARGLRLHYERQLRSLGIHYPGSDKMVVNSAKMKDLMGLIMRLAEVNSTILITGESGTGKELIAETLHKNSPRQDGPFIKVNCGAIPENLLESELFGYEYGAFTGAKKQGKAGYFELAMGGTLFLDEIGDLPLNLQVKLLRVLQSREIVRVGGEKPLKIDARILAGTNRNLIEMVRHKEFREDLYYRLNVVPVNVPPLRERKEDIPALVTHFVLMFNLKYKLNKRISREVIDIFLRYNWPGNVRELENLIERLVVVTPRDLLTREDLPPNLGGSTPESLPVQVSGLMPLKDAVEYVEKQVLERAYAECRTTRQMAKALKVDASTIVRKAAKYGISKAQ</sequence>
<evidence type="ECO:0000259" key="10">
    <source>
        <dbReference type="PROSITE" id="PS50113"/>
    </source>
</evidence>
<dbReference type="KEGG" id="drm:Dred_1776"/>
<dbReference type="EMBL" id="CP000612">
    <property type="protein sequence ID" value="ABO50301.1"/>
    <property type="molecule type" value="Genomic_DNA"/>
</dbReference>
<dbReference type="Gene3D" id="3.10.580.10">
    <property type="entry name" value="CBS-domain"/>
    <property type="match status" value="1"/>
</dbReference>
<evidence type="ECO:0000256" key="1">
    <source>
        <dbReference type="ARBA" id="ARBA00022741"/>
    </source>
</evidence>
<dbReference type="HOGENOM" id="CLU_000445_8_1_9"/>
<dbReference type="PROSITE" id="PS50045">
    <property type="entry name" value="SIGMA54_INTERACT_4"/>
    <property type="match status" value="1"/>
</dbReference>
<dbReference type="Pfam" id="PF25601">
    <property type="entry name" value="AAA_lid_14"/>
    <property type="match status" value="1"/>
</dbReference>
<dbReference type="PROSITE" id="PS51371">
    <property type="entry name" value="CBS"/>
    <property type="match status" value="1"/>
</dbReference>
<dbReference type="InterPro" id="IPR003593">
    <property type="entry name" value="AAA+_ATPase"/>
</dbReference>
<dbReference type="Pfam" id="PF00571">
    <property type="entry name" value="CBS"/>
    <property type="match status" value="1"/>
</dbReference>
<evidence type="ECO:0000256" key="3">
    <source>
        <dbReference type="ARBA" id="ARBA00022840"/>
    </source>
</evidence>
<dbReference type="InterPro" id="IPR000014">
    <property type="entry name" value="PAS"/>
</dbReference>
<evidence type="ECO:0000256" key="2">
    <source>
        <dbReference type="ARBA" id="ARBA00022797"/>
    </source>
</evidence>
<dbReference type="InterPro" id="IPR030828">
    <property type="entry name" value="HTH_TyrR"/>
</dbReference>
<dbReference type="Gene3D" id="3.40.50.300">
    <property type="entry name" value="P-loop containing nucleotide triphosphate hydrolases"/>
    <property type="match status" value="1"/>
</dbReference>
<accession>A4J5E8</accession>
<dbReference type="PROSITE" id="PS00675">
    <property type="entry name" value="SIGMA54_INTERACT_1"/>
    <property type="match status" value="1"/>
</dbReference>
<dbReference type="Gene3D" id="1.10.10.60">
    <property type="entry name" value="Homeodomain-like"/>
    <property type="match status" value="1"/>
</dbReference>
<dbReference type="GO" id="GO:0003677">
    <property type="term" value="F:DNA binding"/>
    <property type="evidence" value="ECO:0007669"/>
    <property type="project" value="UniProtKB-KW"/>
</dbReference>
<protein>
    <recommendedName>
        <fullName evidence="6">HTH-type transcriptional regulatory protein TyrR</fullName>
    </recommendedName>
</protein>
<feature type="domain" description="PAS" evidence="9">
    <location>
        <begin position="125"/>
        <end position="197"/>
    </location>
</feature>
<dbReference type="InterPro" id="IPR009057">
    <property type="entry name" value="Homeodomain-like_sf"/>
</dbReference>
<dbReference type="FunFam" id="3.40.50.300:FF:000006">
    <property type="entry name" value="DNA-binding transcriptional regulator NtrC"/>
    <property type="match status" value="1"/>
</dbReference>
<dbReference type="InterPro" id="IPR013767">
    <property type="entry name" value="PAS_fold"/>
</dbReference>
<evidence type="ECO:0000313" key="12">
    <source>
        <dbReference type="EMBL" id="ABO50301.1"/>
    </source>
</evidence>
<feature type="domain" description="PAC" evidence="10">
    <location>
        <begin position="308"/>
        <end position="361"/>
    </location>
</feature>
<dbReference type="SUPFAM" id="SSF55785">
    <property type="entry name" value="PYP-like sensor domain (PAS domain)"/>
    <property type="match status" value="2"/>
</dbReference>
<keyword evidence="1" id="KW-0547">Nucleotide-binding</keyword>
<evidence type="ECO:0000256" key="4">
    <source>
        <dbReference type="ARBA" id="ARBA00023015"/>
    </source>
</evidence>
<dbReference type="GO" id="GO:0006355">
    <property type="term" value="P:regulation of DNA-templated transcription"/>
    <property type="evidence" value="ECO:0007669"/>
    <property type="project" value="InterPro"/>
</dbReference>
<dbReference type="InterPro" id="IPR046342">
    <property type="entry name" value="CBS_dom_sf"/>
</dbReference>
<dbReference type="InterPro" id="IPR002078">
    <property type="entry name" value="Sigma_54_int"/>
</dbReference>
<dbReference type="InterPro" id="IPR027417">
    <property type="entry name" value="P-loop_NTPase"/>
</dbReference>
<dbReference type="InterPro" id="IPR025944">
    <property type="entry name" value="Sigma_54_int_dom_CS"/>
</dbReference>
<feature type="domain" description="PAS" evidence="9">
    <location>
        <begin position="242"/>
        <end position="295"/>
    </location>
</feature>
<dbReference type="SUPFAM" id="SSF46689">
    <property type="entry name" value="Homeodomain-like"/>
    <property type="match status" value="1"/>
</dbReference>